<protein>
    <submittedName>
        <fullName evidence="2">Uncharacterized protein</fullName>
    </submittedName>
</protein>
<accession>A0AA39Q847</accession>
<evidence type="ECO:0000313" key="3">
    <source>
        <dbReference type="Proteomes" id="UP001175228"/>
    </source>
</evidence>
<dbReference type="Proteomes" id="UP001175228">
    <property type="component" value="Unassembled WGS sequence"/>
</dbReference>
<gene>
    <name evidence="2" type="ORF">EDD18DRAFT_1104563</name>
</gene>
<feature type="chain" id="PRO_5041261023" evidence="1">
    <location>
        <begin position="18"/>
        <end position="530"/>
    </location>
</feature>
<comment type="caution">
    <text evidence="2">The sequence shown here is derived from an EMBL/GenBank/DDBJ whole genome shotgun (WGS) entry which is preliminary data.</text>
</comment>
<reference evidence="2" key="1">
    <citation type="submission" date="2023-06" db="EMBL/GenBank/DDBJ databases">
        <authorList>
            <consortium name="Lawrence Berkeley National Laboratory"/>
            <person name="Ahrendt S."/>
            <person name="Sahu N."/>
            <person name="Indic B."/>
            <person name="Wong-Bajracharya J."/>
            <person name="Merenyi Z."/>
            <person name="Ke H.-M."/>
            <person name="Monk M."/>
            <person name="Kocsube S."/>
            <person name="Drula E."/>
            <person name="Lipzen A."/>
            <person name="Balint B."/>
            <person name="Henrissat B."/>
            <person name="Andreopoulos B."/>
            <person name="Martin F.M."/>
            <person name="Harder C.B."/>
            <person name="Rigling D."/>
            <person name="Ford K.L."/>
            <person name="Foster G.D."/>
            <person name="Pangilinan J."/>
            <person name="Papanicolaou A."/>
            <person name="Barry K."/>
            <person name="LaButti K."/>
            <person name="Viragh M."/>
            <person name="Koriabine M."/>
            <person name="Yan M."/>
            <person name="Riley R."/>
            <person name="Champramary S."/>
            <person name="Plett K.L."/>
            <person name="Tsai I.J."/>
            <person name="Slot J."/>
            <person name="Sipos G."/>
            <person name="Plett J."/>
            <person name="Nagy L.G."/>
            <person name="Grigoriev I.V."/>
        </authorList>
    </citation>
    <scope>NUCLEOTIDE SEQUENCE</scope>
    <source>
        <strain evidence="2">HWK02</strain>
    </source>
</reference>
<sequence>MVRVTTLLQLLFHIFLASFFQRSCLNTPSKNHFICDSLHDSTRKIHRLGPPNSSADLEHNIRIVIELSSRVKLRKTLQLSGERLPLKALQDFLRALLPWVEEAFRSYIISPATADSVFDRIWCPTDPEGGAVCFSLPLLHLIDAMASHPSLCREMMFCLSFRDACIECWLITLPHSSFRDPFLHLILHLSEIPEANVEEAVRSIASSIPTSVLNAIITEFPASMRPSDQDDPGYIAHLSSCIGSLFAVTRAAPNNSVFNAPVSLRWLGAILKTLVRQVDCRAVKEVIIWTLGCLEHVLPFSHYTVIGNLVESGLLKDVMTAAAKMTRTDVATILVGNFYRALEGIFSSLQAVIVYLPVFRPLQRTFRSGRSTSVDIEYEMKGDAGTALVLARPRENGNTVVNAVSQSTARDNARRKTGLWDIGDQMSPKEVHTKDFMFQESIIAVKIHWFQNEVDNERNIFVKESNGQYSEDDSILVFDYRCGFSTTVQFQWKGAKEEDWNSIDSYKVEIMAMGVGEEYLWRTTYPKVAD</sequence>
<evidence type="ECO:0000313" key="2">
    <source>
        <dbReference type="EMBL" id="KAK0497106.1"/>
    </source>
</evidence>
<dbReference type="EMBL" id="JAUEPU010000013">
    <property type="protein sequence ID" value="KAK0497106.1"/>
    <property type="molecule type" value="Genomic_DNA"/>
</dbReference>
<keyword evidence="1" id="KW-0732">Signal</keyword>
<dbReference type="AlphaFoldDB" id="A0AA39Q847"/>
<proteinExistence type="predicted"/>
<name>A0AA39Q847_9AGAR</name>
<feature type="signal peptide" evidence="1">
    <location>
        <begin position="1"/>
        <end position="17"/>
    </location>
</feature>
<organism evidence="2 3">
    <name type="scientific">Armillaria luteobubalina</name>
    <dbReference type="NCBI Taxonomy" id="153913"/>
    <lineage>
        <taxon>Eukaryota</taxon>
        <taxon>Fungi</taxon>
        <taxon>Dikarya</taxon>
        <taxon>Basidiomycota</taxon>
        <taxon>Agaricomycotina</taxon>
        <taxon>Agaricomycetes</taxon>
        <taxon>Agaricomycetidae</taxon>
        <taxon>Agaricales</taxon>
        <taxon>Marasmiineae</taxon>
        <taxon>Physalacriaceae</taxon>
        <taxon>Armillaria</taxon>
    </lineage>
</organism>
<keyword evidence="3" id="KW-1185">Reference proteome</keyword>
<evidence type="ECO:0000256" key="1">
    <source>
        <dbReference type="SAM" id="SignalP"/>
    </source>
</evidence>